<gene>
    <name evidence="2" type="ORF">SAMN03080606_00108</name>
</gene>
<keyword evidence="3" id="KW-1185">Reference proteome</keyword>
<dbReference type="EMBL" id="FMUS01000001">
    <property type="protein sequence ID" value="SCX76670.1"/>
    <property type="molecule type" value="Genomic_DNA"/>
</dbReference>
<accession>A0A1G5AFK8</accession>
<dbReference type="Proteomes" id="UP000198636">
    <property type="component" value="Unassembled WGS sequence"/>
</dbReference>
<evidence type="ECO:0000313" key="3">
    <source>
        <dbReference type="Proteomes" id="UP000198636"/>
    </source>
</evidence>
<organism evidence="2 3">
    <name type="scientific">Alkaliphilus peptidifermentans DSM 18978</name>
    <dbReference type="NCBI Taxonomy" id="1120976"/>
    <lineage>
        <taxon>Bacteria</taxon>
        <taxon>Bacillati</taxon>
        <taxon>Bacillota</taxon>
        <taxon>Clostridia</taxon>
        <taxon>Peptostreptococcales</taxon>
        <taxon>Natronincolaceae</taxon>
        <taxon>Alkaliphilus</taxon>
    </lineage>
</organism>
<evidence type="ECO:0000256" key="1">
    <source>
        <dbReference type="SAM" id="Coils"/>
    </source>
</evidence>
<dbReference type="Gene3D" id="1.20.5.170">
    <property type="match status" value="1"/>
</dbReference>
<dbReference type="STRING" id="1120976.SAMN03080606_00108"/>
<feature type="coiled-coil region" evidence="1">
    <location>
        <begin position="45"/>
        <end position="72"/>
    </location>
</feature>
<sequence>MDDNIFGLLEKMYFEMQKGFKEVRGDIREIRGDITEIRGDITEIRGEIKEVKSELKQDIVRLENKMDNHFKALYDGYKQNTEKLCQVESIITDLNNKVELHEVEIKVIKGGK</sequence>
<dbReference type="RefSeq" id="WP_091538724.1">
    <property type="nucleotide sequence ID" value="NZ_FMUS01000001.1"/>
</dbReference>
<name>A0A1G5AFK8_9FIRM</name>
<dbReference type="AlphaFoldDB" id="A0A1G5AFK8"/>
<protein>
    <submittedName>
        <fullName evidence="2">Uncharacterized protein</fullName>
    </submittedName>
</protein>
<keyword evidence="1" id="KW-0175">Coiled coil</keyword>
<reference evidence="2 3" key="1">
    <citation type="submission" date="2016-10" db="EMBL/GenBank/DDBJ databases">
        <authorList>
            <person name="de Groot N.N."/>
        </authorList>
    </citation>
    <scope>NUCLEOTIDE SEQUENCE [LARGE SCALE GENOMIC DNA]</scope>
    <source>
        <strain evidence="2 3">DSM 18978</strain>
    </source>
</reference>
<evidence type="ECO:0000313" key="2">
    <source>
        <dbReference type="EMBL" id="SCX76670.1"/>
    </source>
</evidence>
<proteinExistence type="predicted"/>
<dbReference type="OrthoDB" id="1707934at2"/>